<organism evidence="1">
    <name type="scientific">Opuntia streptacantha</name>
    <name type="common">Prickly pear cactus</name>
    <name type="synonym">Opuntia cardona</name>
    <dbReference type="NCBI Taxonomy" id="393608"/>
    <lineage>
        <taxon>Eukaryota</taxon>
        <taxon>Viridiplantae</taxon>
        <taxon>Streptophyta</taxon>
        <taxon>Embryophyta</taxon>
        <taxon>Tracheophyta</taxon>
        <taxon>Spermatophyta</taxon>
        <taxon>Magnoliopsida</taxon>
        <taxon>eudicotyledons</taxon>
        <taxon>Gunneridae</taxon>
        <taxon>Pentapetalae</taxon>
        <taxon>Caryophyllales</taxon>
        <taxon>Cactineae</taxon>
        <taxon>Cactaceae</taxon>
        <taxon>Opuntioideae</taxon>
        <taxon>Opuntia</taxon>
    </lineage>
</organism>
<dbReference type="EMBL" id="GISG01086556">
    <property type="protein sequence ID" value="MBA4633360.1"/>
    <property type="molecule type" value="Transcribed_RNA"/>
</dbReference>
<protein>
    <submittedName>
        <fullName evidence="1">Uncharacterized protein</fullName>
    </submittedName>
</protein>
<dbReference type="EMBL" id="GISG01086557">
    <property type="protein sequence ID" value="MBA4633361.1"/>
    <property type="molecule type" value="Transcribed_RNA"/>
</dbReference>
<dbReference type="AlphaFoldDB" id="A0A7C9D421"/>
<evidence type="ECO:0000313" key="1">
    <source>
        <dbReference type="EMBL" id="MBA4633361.1"/>
    </source>
</evidence>
<sequence>MGRLQLTGKLTHLPKPATQLLTIRKAAGTRMVKCQNQPKHLTLLSVTKRMSHETTPIQGQETCGGQKYNPINLSLKTLQEAITSITIFRATHNFIEFNRDSICFMAGFEQLSIK</sequence>
<proteinExistence type="predicted"/>
<name>A0A7C9D421_OPUST</name>
<reference evidence="1" key="2">
    <citation type="submission" date="2020-07" db="EMBL/GenBank/DDBJ databases">
        <authorList>
            <person name="Vera ALvarez R."/>
            <person name="Arias-Moreno D.M."/>
            <person name="Jimenez-Jacinto V."/>
            <person name="Jimenez-Bremont J.F."/>
            <person name="Swaminathan K."/>
            <person name="Moose S.P."/>
            <person name="Guerrero-Gonzalez M.L."/>
            <person name="Marino-Ramirez L."/>
            <person name="Landsman D."/>
            <person name="Rodriguez-Kessler M."/>
            <person name="Delgado-Sanchez P."/>
        </authorList>
    </citation>
    <scope>NUCLEOTIDE SEQUENCE</scope>
    <source>
        <tissue evidence="1">Cladode</tissue>
    </source>
</reference>
<reference evidence="1" key="1">
    <citation type="journal article" date="2013" name="J. Plant Res.">
        <title>Effect of fungi and light on seed germination of three Opuntia species from semiarid lands of central Mexico.</title>
        <authorList>
            <person name="Delgado-Sanchez P."/>
            <person name="Jimenez-Bremont J.F."/>
            <person name="Guerrero-Gonzalez Mde L."/>
            <person name="Flores J."/>
        </authorList>
    </citation>
    <scope>NUCLEOTIDE SEQUENCE</scope>
    <source>
        <tissue evidence="1">Cladode</tissue>
    </source>
</reference>
<accession>A0A7C9D421</accession>